<dbReference type="Proteomes" id="UP000814128">
    <property type="component" value="Unassembled WGS sequence"/>
</dbReference>
<sequence>MAIPIFQTGINHNINRNTVSYDVWIEWFPAFTQDFSSIGIRAEEGNSPVLLSDFHAVTSTGVSAGSTSLSGATLINMEQNERILTSASISGSTVTVRYTGPSTA</sequence>
<protein>
    <submittedName>
        <fullName evidence="1">Uncharacterized protein</fullName>
    </submittedName>
</protein>
<organism evidence="1 2">
    <name type="scientific">Vararia minispora EC-137</name>
    <dbReference type="NCBI Taxonomy" id="1314806"/>
    <lineage>
        <taxon>Eukaryota</taxon>
        <taxon>Fungi</taxon>
        <taxon>Dikarya</taxon>
        <taxon>Basidiomycota</taxon>
        <taxon>Agaricomycotina</taxon>
        <taxon>Agaricomycetes</taxon>
        <taxon>Russulales</taxon>
        <taxon>Lachnocladiaceae</taxon>
        <taxon>Vararia</taxon>
    </lineage>
</organism>
<reference evidence="1" key="2">
    <citation type="journal article" date="2022" name="New Phytol.">
        <title>Evolutionary transition to the ectomycorrhizal habit in the genomes of a hyperdiverse lineage of mushroom-forming fungi.</title>
        <authorList>
            <person name="Looney B."/>
            <person name="Miyauchi S."/>
            <person name="Morin E."/>
            <person name="Drula E."/>
            <person name="Courty P.E."/>
            <person name="Kohler A."/>
            <person name="Kuo A."/>
            <person name="LaButti K."/>
            <person name="Pangilinan J."/>
            <person name="Lipzen A."/>
            <person name="Riley R."/>
            <person name="Andreopoulos W."/>
            <person name="He G."/>
            <person name="Johnson J."/>
            <person name="Nolan M."/>
            <person name="Tritt A."/>
            <person name="Barry K.W."/>
            <person name="Grigoriev I.V."/>
            <person name="Nagy L.G."/>
            <person name="Hibbett D."/>
            <person name="Henrissat B."/>
            <person name="Matheny P.B."/>
            <person name="Labbe J."/>
            <person name="Martin F.M."/>
        </authorList>
    </citation>
    <scope>NUCLEOTIDE SEQUENCE</scope>
    <source>
        <strain evidence="1">EC-137</strain>
    </source>
</reference>
<keyword evidence="2" id="KW-1185">Reference proteome</keyword>
<reference evidence="1" key="1">
    <citation type="submission" date="2021-02" db="EMBL/GenBank/DDBJ databases">
        <authorList>
            <consortium name="DOE Joint Genome Institute"/>
            <person name="Ahrendt S."/>
            <person name="Looney B.P."/>
            <person name="Miyauchi S."/>
            <person name="Morin E."/>
            <person name="Drula E."/>
            <person name="Courty P.E."/>
            <person name="Chicoki N."/>
            <person name="Fauchery L."/>
            <person name="Kohler A."/>
            <person name="Kuo A."/>
            <person name="Labutti K."/>
            <person name="Pangilinan J."/>
            <person name="Lipzen A."/>
            <person name="Riley R."/>
            <person name="Andreopoulos W."/>
            <person name="He G."/>
            <person name="Johnson J."/>
            <person name="Barry K.W."/>
            <person name="Grigoriev I.V."/>
            <person name="Nagy L."/>
            <person name="Hibbett D."/>
            <person name="Henrissat B."/>
            <person name="Matheny P.B."/>
            <person name="Labbe J."/>
            <person name="Martin F."/>
        </authorList>
    </citation>
    <scope>NUCLEOTIDE SEQUENCE</scope>
    <source>
        <strain evidence="1">EC-137</strain>
    </source>
</reference>
<accession>A0ACB8QT33</accession>
<comment type="caution">
    <text evidence="1">The sequence shown here is derived from an EMBL/GenBank/DDBJ whole genome shotgun (WGS) entry which is preliminary data.</text>
</comment>
<evidence type="ECO:0000313" key="1">
    <source>
        <dbReference type="EMBL" id="KAI0034848.1"/>
    </source>
</evidence>
<gene>
    <name evidence="1" type="ORF">K488DRAFT_83582</name>
</gene>
<evidence type="ECO:0000313" key="2">
    <source>
        <dbReference type="Proteomes" id="UP000814128"/>
    </source>
</evidence>
<dbReference type="EMBL" id="MU273493">
    <property type="protein sequence ID" value="KAI0034848.1"/>
    <property type="molecule type" value="Genomic_DNA"/>
</dbReference>
<proteinExistence type="predicted"/>
<name>A0ACB8QT33_9AGAM</name>